<proteinExistence type="predicted"/>
<dbReference type="InterPro" id="IPR005123">
    <property type="entry name" value="Oxoglu/Fe-dep_dioxygenase_dom"/>
</dbReference>
<dbReference type="Pfam" id="PF03171">
    <property type="entry name" value="2OG-FeII_Oxy"/>
    <property type="match status" value="1"/>
</dbReference>
<dbReference type="SUPFAM" id="SSF51197">
    <property type="entry name" value="Clavaminate synthase-like"/>
    <property type="match status" value="1"/>
</dbReference>
<keyword evidence="2" id="KW-0408">Iron</keyword>
<evidence type="ECO:0000256" key="2">
    <source>
        <dbReference type="ARBA" id="ARBA00023004"/>
    </source>
</evidence>
<dbReference type="InterPro" id="IPR044861">
    <property type="entry name" value="IPNS-like_FE2OG_OXY"/>
</dbReference>
<keyword evidence="6" id="KW-1185">Reference proteome</keyword>
<reference evidence="5 6" key="1">
    <citation type="submission" date="2024-02" db="EMBL/GenBank/DDBJ databases">
        <authorList>
            <person name="Vignale AGUSTIN F."/>
            <person name="Sosa J E."/>
            <person name="Modenutti C."/>
        </authorList>
    </citation>
    <scope>NUCLEOTIDE SEQUENCE [LARGE SCALE GENOMIC DNA]</scope>
</reference>
<protein>
    <recommendedName>
        <fullName evidence="4">Fe2OG dioxygenase domain-containing protein</fullName>
    </recommendedName>
</protein>
<evidence type="ECO:0000313" key="5">
    <source>
        <dbReference type="EMBL" id="CAK9161648.1"/>
    </source>
</evidence>
<feature type="compositionally biased region" description="Polar residues" evidence="3">
    <location>
        <begin position="15"/>
        <end position="27"/>
    </location>
</feature>
<dbReference type="PROSITE" id="PS51471">
    <property type="entry name" value="FE2OG_OXY"/>
    <property type="match status" value="1"/>
</dbReference>
<dbReference type="Proteomes" id="UP001642360">
    <property type="component" value="Unassembled WGS sequence"/>
</dbReference>
<name>A0ABC8SXI4_9AQUA</name>
<dbReference type="PANTHER" id="PTHR47991">
    <property type="entry name" value="OXOGLUTARATE/IRON-DEPENDENT DIOXYGENASE"/>
    <property type="match status" value="1"/>
</dbReference>
<evidence type="ECO:0000256" key="3">
    <source>
        <dbReference type="SAM" id="MobiDB-lite"/>
    </source>
</evidence>
<dbReference type="GO" id="GO:0046872">
    <property type="term" value="F:metal ion binding"/>
    <property type="evidence" value="ECO:0007669"/>
    <property type="project" value="UniProtKB-KW"/>
</dbReference>
<dbReference type="Gene3D" id="2.60.120.330">
    <property type="entry name" value="B-lactam Antibiotic, Isopenicillin N Synthase, Chain"/>
    <property type="match status" value="1"/>
</dbReference>
<accession>A0ABC8SXI4</accession>
<evidence type="ECO:0000259" key="4">
    <source>
        <dbReference type="PROSITE" id="PS51471"/>
    </source>
</evidence>
<gene>
    <name evidence="5" type="ORF">ILEXP_LOCUS30459</name>
</gene>
<feature type="region of interest" description="Disordered" evidence="3">
    <location>
        <begin position="1"/>
        <end position="41"/>
    </location>
</feature>
<keyword evidence="1" id="KW-0479">Metal-binding</keyword>
<feature type="domain" description="Fe2OG dioxygenase" evidence="4">
    <location>
        <begin position="68"/>
        <end position="156"/>
    </location>
</feature>
<dbReference type="InterPro" id="IPR050295">
    <property type="entry name" value="Plant_2OG-oxidoreductases"/>
</dbReference>
<evidence type="ECO:0000256" key="1">
    <source>
        <dbReference type="ARBA" id="ARBA00022723"/>
    </source>
</evidence>
<comment type="caution">
    <text evidence="5">The sequence shown here is derived from an EMBL/GenBank/DDBJ whole genome shotgun (WGS) entry which is preliminary data.</text>
</comment>
<dbReference type="EMBL" id="CAUOFW020003723">
    <property type="protein sequence ID" value="CAK9161648.1"/>
    <property type="molecule type" value="Genomic_DNA"/>
</dbReference>
<dbReference type="AlphaFoldDB" id="A0ABC8SXI4"/>
<sequence>MEVQVERVQDIASMPLSSETIPSSSGQRTNNRGTRRATGRISRSREVNEEYAKYLRRVVEKLLRSLSLVSVPSEDKNYYPPCPRPDLALGVVAHTDMSAISILVPNDVQGLQVFKEGHWYDVKYIPNALIIHIGEQAERSIDHGFGGFRGGFRFVP</sequence>
<dbReference type="InterPro" id="IPR027443">
    <property type="entry name" value="IPNS-like_sf"/>
</dbReference>
<evidence type="ECO:0000313" key="6">
    <source>
        <dbReference type="Proteomes" id="UP001642360"/>
    </source>
</evidence>
<organism evidence="5 6">
    <name type="scientific">Ilex paraguariensis</name>
    <name type="common">yerba mate</name>
    <dbReference type="NCBI Taxonomy" id="185542"/>
    <lineage>
        <taxon>Eukaryota</taxon>
        <taxon>Viridiplantae</taxon>
        <taxon>Streptophyta</taxon>
        <taxon>Embryophyta</taxon>
        <taxon>Tracheophyta</taxon>
        <taxon>Spermatophyta</taxon>
        <taxon>Magnoliopsida</taxon>
        <taxon>eudicotyledons</taxon>
        <taxon>Gunneridae</taxon>
        <taxon>Pentapetalae</taxon>
        <taxon>asterids</taxon>
        <taxon>campanulids</taxon>
        <taxon>Aquifoliales</taxon>
        <taxon>Aquifoliaceae</taxon>
        <taxon>Ilex</taxon>
    </lineage>
</organism>